<proteinExistence type="predicted"/>
<name>A0A177WK88_BATDL</name>
<sequence>MQIPSEAINDDYCDCPDASDEPGTSACDNGVFTCINKDHIESSIPSSRVNDGVCGKVPNAYWVFIFLKWLSLSVD</sequence>
<dbReference type="OrthoDB" id="28322at2759"/>
<dbReference type="AlphaFoldDB" id="A0A177WK88"/>
<feature type="domain" description="Glucosidase II beta subunit N-terminal" evidence="1">
    <location>
        <begin position="5"/>
        <end position="55"/>
    </location>
</feature>
<dbReference type="EMBL" id="DS022304">
    <property type="protein sequence ID" value="OAJ40232.1"/>
    <property type="molecule type" value="Genomic_DNA"/>
</dbReference>
<evidence type="ECO:0000259" key="1">
    <source>
        <dbReference type="Pfam" id="PF12999"/>
    </source>
</evidence>
<dbReference type="PANTHER" id="PTHR12630">
    <property type="entry name" value="N-LINKED OLIGOSACCHARIDE PROCESSING"/>
    <property type="match status" value="1"/>
</dbReference>
<dbReference type="InterPro" id="IPR028146">
    <property type="entry name" value="PRKCSH_N"/>
</dbReference>
<dbReference type="VEuPathDB" id="FungiDB:BDEG_23995"/>
<dbReference type="Proteomes" id="UP000077115">
    <property type="component" value="Unassembled WGS sequence"/>
</dbReference>
<accession>A0A177WK88</accession>
<protein>
    <submittedName>
        <fullName evidence="2">Glucosidase 2 subunit beta</fullName>
    </submittedName>
</protein>
<dbReference type="STRING" id="403673.A0A177WK88"/>
<evidence type="ECO:0000313" key="2">
    <source>
        <dbReference type="EMBL" id="OAJ40232.1"/>
    </source>
</evidence>
<reference evidence="2 3" key="1">
    <citation type="submission" date="2006-10" db="EMBL/GenBank/DDBJ databases">
        <title>The Genome Sequence of Batrachochytrium dendrobatidis JEL423.</title>
        <authorList>
            <consortium name="The Broad Institute Genome Sequencing Platform"/>
            <person name="Birren B."/>
            <person name="Lander E."/>
            <person name="Galagan J."/>
            <person name="Cuomo C."/>
            <person name="Devon K."/>
            <person name="Jaffe D."/>
            <person name="Butler J."/>
            <person name="Alvarez P."/>
            <person name="Gnerre S."/>
            <person name="Grabherr M."/>
            <person name="Kleber M."/>
            <person name="Mauceli E."/>
            <person name="Brockman W."/>
            <person name="Young S."/>
            <person name="LaButti K."/>
            <person name="Sykes S."/>
            <person name="DeCaprio D."/>
            <person name="Crawford M."/>
            <person name="Koehrsen M."/>
            <person name="Engels R."/>
            <person name="Montgomery P."/>
            <person name="Pearson M."/>
            <person name="Howarth C."/>
            <person name="Larson L."/>
            <person name="White J."/>
            <person name="O'Leary S."/>
            <person name="Kodira C."/>
            <person name="Zeng Q."/>
            <person name="Yandava C."/>
            <person name="Alvarado L."/>
            <person name="Longcore J."/>
            <person name="James T."/>
        </authorList>
    </citation>
    <scope>NUCLEOTIDE SEQUENCE [LARGE SCALE GENOMIC DNA]</scope>
    <source>
        <strain evidence="2 3">JEL423</strain>
    </source>
</reference>
<evidence type="ECO:0000313" key="3">
    <source>
        <dbReference type="Proteomes" id="UP000077115"/>
    </source>
</evidence>
<gene>
    <name evidence="2" type="ORF">BDEG_23995</name>
</gene>
<reference evidence="2 3" key="2">
    <citation type="submission" date="2016-05" db="EMBL/GenBank/DDBJ databases">
        <title>Lineage-specific infection strategies underlie the spectrum of fungal disease in amphibians.</title>
        <authorList>
            <person name="Cuomo C.A."/>
            <person name="Farrer R.A."/>
            <person name="James T."/>
            <person name="Longcore J."/>
            <person name="Birren B."/>
        </authorList>
    </citation>
    <scope>NUCLEOTIDE SEQUENCE [LARGE SCALE GENOMIC DNA]</scope>
    <source>
        <strain evidence="2 3">JEL423</strain>
    </source>
</reference>
<dbReference type="GO" id="GO:0006491">
    <property type="term" value="P:N-glycan processing"/>
    <property type="evidence" value="ECO:0007669"/>
    <property type="project" value="TreeGrafter"/>
</dbReference>
<dbReference type="InterPro" id="IPR039794">
    <property type="entry name" value="Gtb1-like"/>
</dbReference>
<dbReference type="Pfam" id="PF12999">
    <property type="entry name" value="PRKCSH-like"/>
    <property type="match status" value="1"/>
</dbReference>
<dbReference type="GO" id="GO:0017177">
    <property type="term" value="C:glucosidase II complex"/>
    <property type="evidence" value="ECO:0007669"/>
    <property type="project" value="TreeGrafter"/>
</dbReference>
<dbReference type="PANTHER" id="PTHR12630:SF1">
    <property type="entry name" value="GLUCOSIDASE 2 SUBUNIT BETA"/>
    <property type="match status" value="1"/>
</dbReference>
<organism evidence="2 3">
    <name type="scientific">Batrachochytrium dendrobatidis (strain JEL423)</name>
    <dbReference type="NCBI Taxonomy" id="403673"/>
    <lineage>
        <taxon>Eukaryota</taxon>
        <taxon>Fungi</taxon>
        <taxon>Fungi incertae sedis</taxon>
        <taxon>Chytridiomycota</taxon>
        <taxon>Chytridiomycota incertae sedis</taxon>
        <taxon>Chytridiomycetes</taxon>
        <taxon>Rhizophydiales</taxon>
        <taxon>Rhizophydiales incertae sedis</taxon>
        <taxon>Batrachochytrium</taxon>
    </lineage>
</organism>